<accession>A0A9K3JYR1</accession>
<evidence type="ECO:0000313" key="1">
    <source>
        <dbReference type="EMBL" id="KAF5824158.1"/>
    </source>
</evidence>
<comment type="caution">
    <text evidence="1">The sequence shown here is derived from an EMBL/GenBank/DDBJ whole genome shotgun (WGS) entry which is preliminary data.</text>
</comment>
<reference evidence="1" key="1">
    <citation type="journal article" date="2017" name="Nature">
        <title>The sunflower genome provides insights into oil metabolism, flowering and Asterid evolution.</title>
        <authorList>
            <person name="Badouin H."/>
            <person name="Gouzy J."/>
            <person name="Grassa C.J."/>
            <person name="Murat F."/>
            <person name="Staton S.E."/>
            <person name="Cottret L."/>
            <person name="Lelandais-Briere C."/>
            <person name="Owens G.L."/>
            <person name="Carrere S."/>
            <person name="Mayjonade B."/>
            <person name="Legrand L."/>
            <person name="Gill N."/>
            <person name="Kane N.C."/>
            <person name="Bowers J.E."/>
            <person name="Hubner S."/>
            <person name="Bellec A."/>
            <person name="Berard A."/>
            <person name="Berges H."/>
            <person name="Blanchet N."/>
            <person name="Boniface M.C."/>
            <person name="Brunel D."/>
            <person name="Catrice O."/>
            <person name="Chaidir N."/>
            <person name="Claudel C."/>
            <person name="Donnadieu C."/>
            <person name="Faraut T."/>
            <person name="Fievet G."/>
            <person name="Helmstetter N."/>
            <person name="King M."/>
            <person name="Knapp S.J."/>
            <person name="Lai Z."/>
            <person name="Le Paslier M.C."/>
            <person name="Lippi Y."/>
            <person name="Lorenzon L."/>
            <person name="Mandel J.R."/>
            <person name="Marage G."/>
            <person name="Marchand G."/>
            <person name="Marquand E."/>
            <person name="Bret-Mestries E."/>
            <person name="Morien E."/>
            <person name="Nambeesan S."/>
            <person name="Nguyen T."/>
            <person name="Pegot-Espagnet P."/>
            <person name="Pouilly N."/>
            <person name="Raftis F."/>
            <person name="Sallet E."/>
            <person name="Schiex T."/>
            <person name="Thomas J."/>
            <person name="Vandecasteele C."/>
            <person name="Vares D."/>
            <person name="Vear F."/>
            <person name="Vautrin S."/>
            <person name="Crespi M."/>
            <person name="Mangin B."/>
            <person name="Burke J.M."/>
            <person name="Salse J."/>
            <person name="Munos S."/>
            <person name="Vincourt P."/>
            <person name="Rieseberg L.H."/>
            <person name="Langlade N.B."/>
        </authorList>
    </citation>
    <scope>NUCLEOTIDE SEQUENCE</scope>
    <source>
        <tissue evidence="1">Leaves</tissue>
    </source>
</reference>
<gene>
    <name evidence="1" type="ORF">HanXRQr2_Chr00c193g0834211</name>
</gene>
<dbReference type="EMBL" id="MNCJ02000193">
    <property type="protein sequence ID" value="KAF5824158.1"/>
    <property type="molecule type" value="Genomic_DNA"/>
</dbReference>
<proteinExistence type="predicted"/>
<sequence>MLCLLFRGDGAGSVLLFGLDGVGRLVDTTDGERGDDVEGDWSSLLTMSPEDEERFSFKDGCSSLSVAAWDSHGRAAIHRSNQLQPHCGLLGSMNVGFPDFDGFLHICYFLCIQKRPFSSCSSFFFVL</sequence>
<organism evidence="1 2">
    <name type="scientific">Helianthus annuus</name>
    <name type="common">Common sunflower</name>
    <dbReference type="NCBI Taxonomy" id="4232"/>
    <lineage>
        <taxon>Eukaryota</taxon>
        <taxon>Viridiplantae</taxon>
        <taxon>Streptophyta</taxon>
        <taxon>Embryophyta</taxon>
        <taxon>Tracheophyta</taxon>
        <taxon>Spermatophyta</taxon>
        <taxon>Magnoliopsida</taxon>
        <taxon>eudicotyledons</taxon>
        <taxon>Gunneridae</taxon>
        <taxon>Pentapetalae</taxon>
        <taxon>asterids</taxon>
        <taxon>campanulids</taxon>
        <taxon>Asterales</taxon>
        <taxon>Asteraceae</taxon>
        <taxon>Asteroideae</taxon>
        <taxon>Heliantheae alliance</taxon>
        <taxon>Heliantheae</taxon>
        <taxon>Helianthus</taxon>
    </lineage>
</organism>
<evidence type="ECO:0000313" key="2">
    <source>
        <dbReference type="Proteomes" id="UP000215914"/>
    </source>
</evidence>
<dbReference type="AlphaFoldDB" id="A0A9K3JYR1"/>
<reference evidence="1" key="2">
    <citation type="submission" date="2020-06" db="EMBL/GenBank/DDBJ databases">
        <title>Helianthus annuus Genome sequencing and assembly Release 2.</title>
        <authorList>
            <person name="Gouzy J."/>
            <person name="Langlade N."/>
            <person name="Munos S."/>
        </authorList>
    </citation>
    <scope>NUCLEOTIDE SEQUENCE</scope>
    <source>
        <tissue evidence="1">Leaves</tissue>
    </source>
</reference>
<keyword evidence="2" id="KW-1185">Reference proteome</keyword>
<name>A0A9K3JYR1_HELAN</name>
<dbReference type="Proteomes" id="UP000215914">
    <property type="component" value="Unassembled WGS sequence"/>
</dbReference>
<protein>
    <submittedName>
        <fullName evidence="1">Uncharacterized protein</fullName>
    </submittedName>
</protein>